<dbReference type="AlphaFoldDB" id="A0A1A8THZ5"/>
<accession>A0A1A8THZ5</accession>
<dbReference type="STRING" id="1792290.MSP8886_02398"/>
<keyword evidence="3" id="KW-1185">Reference proteome</keyword>
<dbReference type="NCBIfam" id="TIGR03317">
    <property type="entry name" value="ygfZ_signature"/>
    <property type="match status" value="1"/>
</dbReference>
<dbReference type="InterPro" id="IPR006222">
    <property type="entry name" value="GCVT_N"/>
</dbReference>
<dbReference type="GO" id="GO:0016226">
    <property type="term" value="P:iron-sulfur cluster assembly"/>
    <property type="evidence" value="ECO:0007669"/>
    <property type="project" value="TreeGrafter"/>
</dbReference>
<feature type="domain" description="GCVT N-terminal" evidence="1">
    <location>
        <begin position="20"/>
        <end position="118"/>
    </location>
</feature>
<dbReference type="PANTHER" id="PTHR22602:SF0">
    <property type="entry name" value="TRANSFERASE CAF17, MITOCHONDRIAL-RELATED"/>
    <property type="match status" value="1"/>
</dbReference>
<gene>
    <name evidence="2" type="primary">ygfZ</name>
    <name evidence="2" type="ORF">MSP8886_02398</name>
</gene>
<dbReference type="Proteomes" id="UP000092544">
    <property type="component" value="Unassembled WGS sequence"/>
</dbReference>
<dbReference type="EMBL" id="FLOB01000005">
    <property type="protein sequence ID" value="SBS32349.1"/>
    <property type="molecule type" value="Genomic_DNA"/>
</dbReference>
<evidence type="ECO:0000259" key="1">
    <source>
        <dbReference type="Pfam" id="PF01571"/>
    </source>
</evidence>
<dbReference type="Gene3D" id="2.40.30.160">
    <property type="match status" value="1"/>
</dbReference>
<dbReference type="RefSeq" id="WP_067016691.1">
    <property type="nucleotide sequence ID" value="NZ_FLOB01000005.1"/>
</dbReference>
<dbReference type="OrthoDB" id="9796287at2"/>
<organism evidence="2 3">
    <name type="scientific">Marinomonas spartinae</name>
    <dbReference type="NCBI Taxonomy" id="1792290"/>
    <lineage>
        <taxon>Bacteria</taxon>
        <taxon>Pseudomonadati</taxon>
        <taxon>Pseudomonadota</taxon>
        <taxon>Gammaproteobacteria</taxon>
        <taxon>Oceanospirillales</taxon>
        <taxon>Oceanospirillaceae</taxon>
        <taxon>Marinomonas</taxon>
    </lineage>
</organism>
<dbReference type="InterPro" id="IPR045179">
    <property type="entry name" value="YgfZ/GcvT"/>
</dbReference>
<evidence type="ECO:0000313" key="3">
    <source>
        <dbReference type="Proteomes" id="UP000092544"/>
    </source>
</evidence>
<dbReference type="InterPro" id="IPR017703">
    <property type="entry name" value="YgfZ/GCV_T_CS"/>
</dbReference>
<protein>
    <submittedName>
        <fullName evidence="2">tRNA-modifying protein YgfZ</fullName>
    </submittedName>
</protein>
<proteinExistence type="predicted"/>
<dbReference type="SUPFAM" id="SSF103025">
    <property type="entry name" value="Folate-binding domain"/>
    <property type="match status" value="1"/>
</dbReference>
<dbReference type="Gene3D" id="3.30.70.1400">
    <property type="entry name" value="Aminomethyltransferase beta-barrel domains"/>
    <property type="match status" value="1"/>
</dbReference>
<sequence>MTALSTFADTMLSQDVIAHQQQIGVLQVSGVDGKKFLQGQITCDMSKLTTSQSLYGAVCSIKGRIIANFLVIQQDEQILLLMSKDLLEKTLTHLKKYAVFFKVELADASDAYRVTSVQTQATSTQPEQLTEILPTQTDHSAMRLTLSEYPVRTDWLVEPAQNTSLEEQNQQYADVLNLLIARPLIRAEQSEDILPQWLNMQRTGGISFTKGCYTGQEIVARMQYRGKSKKQLALFYWQGGPTAESNLTDLGDKVVGQLFAQASCDDWSVAQVILNIEPEELSAPKLGDTSVEPLALPYRLDKR</sequence>
<name>A0A1A8THZ5_9GAMM</name>
<evidence type="ECO:0000313" key="2">
    <source>
        <dbReference type="EMBL" id="SBS32349.1"/>
    </source>
</evidence>
<reference evidence="2 3" key="1">
    <citation type="submission" date="2016-06" db="EMBL/GenBank/DDBJ databases">
        <authorList>
            <person name="Kjaerup R.B."/>
            <person name="Dalgaard T.S."/>
            <person name="Juul-Madsen H.R."/>
        </authorList>
    </citation>
    <scope>NUCLEOTIDE SEQUENCE [LARGE SCALE GENOMIC DNA]</scope>
    <source>
        <strain evidence="2 3">CECT 8886</strain>
    </source>
</reference>
<dbReference type="PANTHER" id="PTHR22602">
    <property type="entry name" value="TRANSFERASE CAF17, MITOCHONDRIAL-RELATED"/>
    <property type="match status" value="1"/>
</dbReference>
<dbReference type="Pfam" id="PF01571">
    <property type="entry name" value="GCV_T"/>
    <property type="match status" value="1"/>
</dbReference>